<keyword evidence="5 7" id="KW-1133">Transmembrane helix</keyword>
<feature type="transmembrane region" description="Helical" evidence="7">
    <location>
        <begin position="51"/>
        <end position="70"/>
    </location>
</feature>
<accession>A0A087EA24</accession>
<evidence type="ECO:0000256" key="8">
    <source>
        <dbReference type="SAM" id="MobiDB-lite"/>
    </source>
</evidence>
<evidence type="ECO:0000256" key="7">
    <source>
        <dbReference type="RuleBase" id="RU363032"/>
    </source>
</evidence>
<feature type="region of interest" description="Disordered" evidence="8">
    <location>
        <begin position="1"/>
        <end position="37"/>
    </location>
</feature>
<dbReference type="PANTHER" id="PTHR30151">
    <property type="entry name" value="ALKANE SULFONATE ABC TRANSPORTER-RELATED, MEMBRANE SUBUNIT"/>
    <property type="match status" value="1"/>
</dbReference>
<dbReference type="GO" id="GO:0055085">
    <property type="term" value="P:transmembrane transport"/>
    <property type="evidence" value="ECO:0007669"/>
    <property type="project" value="InterPro"/>
</dbReference>
<keyword evidence="2 7" id="KW-0813">Transport</keyword>
<feature type="transmembrane region" description="Helical" evidence="7">
    <location>
        <begin position="209"/>
        <end position="230"/>
    </location>
</feature>
<keyword evidence="6 7" id="KW-0472">Membrane</keyword>
<keyword evidence="4 7" id="KW-0812">Transmembrane</keyword>
<evidence type="ECO:0000256" key="1">
    <source>
        <dbReference type="ARBA" id="ARBA00004651"/>
    </source>
</evidence>
<feature type="transmembrane region" description="Helical" evidence="7">
    <location>
        <begin position="280"/>
        <end position="299"/>
    </location>
</feature>
<dbReference type="InterPro" id="IPR000515">
    <property type="entry name" value="MetI-like"/>
</dbReference>
<dbReference type="EMBL" id="JGZR01000003">
    <property type="protein sequence ID" value="KFJ04625.1"/>
    <property type="molecule type" value="Genomic_DNA"/>
</dbReference>
<dbReference type="eggNOG" id="COG0600">
    <property type="taxonomic scope" value="Bacteria"/>
</dbReference>
<dbReference type="AlphaFoldDB" id="A0A087EA24"/>
<dbReference type="Pfam" id="PF00528">
    <property type="entry name" value="BPD_transp_1"/>
    <property type="match status" value="1"/>
</dbReference>
<dbReference type="InterPro" id="IPR035906">
    <property type="entry name" value="MetI-like_sf"/>
</dbReference>
<feature type="transmembrane region" description="Helical" evidence="7">
    <location>
        <begin position="237"/>
        <end position="260"/>
    </location>
</feature>
<dbReference type="Proteomes" id="UP000029055">
    <property type="component" value="Unassembled WGS sequence"/>
</dbReference>
<feature type="domain" description="ABC transmembrane type-1" evidence="9">
    <location>
        <begin position="175"/>
        <end position="356"/>
    </location>
</feature>
<keyword evidence="3" id="KW-1003">Cell membrane</keyword>
<protein>
    <submittedName>
        <fullName evidence="10">Putative nitrate/sulfonate/bicarbonate ABC transporter permease protein</fullName>
    </submittedName>
</protein>
<evidence type="ECO:0000259" key="9">
    <source>
        <dbReference type="PROSITE" id="PS50928"/>
    </source>
</evidence>
<keyword evidence="11" id="KW-1185">Reference proteome</keyword>
<organism evidence="10 11">
    <name type="scientific">Bifidobacterium subtile</name>
    <dbReference type="NCBI Taxonomy" id="77635"/>
    <lineage>
        <taxon>Bacteria</taxon>
        <taxon>Bacillati</taxon>
        <taxon>Actinomycetota</taxon>
        <taxon>Actinomycetes</taxon>
        <taxon>Bifidobacteriales</taxon>
        <taxon>Bifidobacteriaceae</taxon>
        <taxon>Bifidobacterium</taxon>
    </lineage>
</organism>
<comment type="caution">
    <text evidence="10">The sequence shown here is derived from an EMBL/GenBank/DDBJ whole genome shotgun (WGS) entry which is preliminary data.</text>
</comment>
<sequence length="371" mass="40488">MDKFSDRSASTPAAAYPDLAISPEAGEGSRSKSRTPADALPRFSVAPPYPLMVLFTIAGFIIALAVNAAFPQRAAVTFEEGRLWIVLLNGEEAYRMLLIVLAAAYAIAGVLNGRKPETVRRFRSRAQFRFAMGLALALWDITGTKLQVLPQPFFPGPSQVLEAFLTEGGYIAINTFYSLRLFCTGFIVGVILGVATGVLIGWFARAYYWVFPLLKITGVIPAVAWMPFALTLMPTPFIAAVFLLVICSWFPVAFLTAQGIQSTPKMLIEASRTLGARTPYILFHVAVPHAMSSIFTGIGMANSLSFLTLVISEMMGQPGGLGYYVDQAKVWSAYNKILAAIVVMAVLFSLIMKLIELVRGRALRWQKGLVK</sequence>
<evidence type="ECO:0000313" key="10">
    <source>
        <dbReference type="EMBL" id="KFJ04625.1"/>
    </source>
</evidence>
<dbReference type="STRING" id="77635.BISU_0633"/>
<dbReference type="Gene3D" id="1.10.3720.10">
    <property type="entry name" value="MetI-like"/>
    <property type="match status" value="1"/>
</dbReference>
<dbReference type="CDD" id="cd06261">
    <property type="entry name" value="TM_PBP2"/>
    <property type="match status" value="1"/>
</dbReference>
<gene>
    <name evidence="10" type="ORF">BISU_0633</name>
</gene>
<feature type="transmembrane region" description="Helical" evidence="7">
    <location>
        <begin position="337"/>
        <end position="355"/>
    </location>
</feature>
<evidence type="ECO:0000256" key="3">
    <source>
        <dbReference type="ARBA" id="ARBA00022475"/>
    </source>
</evidence>
<evidence type="ECO:0000256" key="6">
    <source>
        <dbReference type="ARBA" id="ARBA00023136"/>
    </source>
</evidence>
<proteinExistence type="inferred from homology"/>
<comment type="subcellular location">
    <subcellularLocation>
        <location evidence="1 7">Cell membrane</location>
        <topology evidence="1 7">Multi-pass membrane protein</topology>
    </subcellularLocation>
</comment>
<evidence type="ECO:0000256" key="4">
    <source>
        <dbReference type="ARBA" id="ARBA00022692"/>
    </source>
</evidence>
<dbReference type="SUPFAM" id="SSF161098">
    <property type="entry name" value="MetI-like"/>
    <property type="match status" value="1"/>
</dbReference>
<name>A0A087EA24_9BIFI</name>
<feature type="transmembrane region" description="Helical" evidence="7">
    <location>
        <begin position="93"/>
        <end position="113"/>
    </location>
</feature>
<dbReference type="RefSeq" id="WP_202805547.1">
    <property type="nucleotide sequence ID" value="NZ_JGZR01000003.1"/>
</dbReference>
<feature type="transmembrane region" description="Helical" evidence="7">
    <location>
        <begin position="181"/>
        <end position="203"/>
    </location>
</feature>
<dbReference type="PANTHER" id="PTHR30151:SF0">
    <property type="entry name" value="ABC TRANSPORTER PERMEASE PROTEIN MJ0413-RELATED"/>
    <property type="match status" value="1"/>
</dbReference>
<dbReference type="PROSITE" id="PS50928">
    <property type="entry name" value="ABC_TM1"/>
    <property type="match status" value="1"/>
</dbReference>
<evidence type="ECO:0000313" key="11">
    <source>
        <dbReference type="Proteomes" id="UP000029055"/>
    </source>
</evidence>
<evidence type="ECO:0000256" key="5">
    <source>
        <dbReference type="ARBA" id="ARBA00022989"/>
    </source>
</evidence>
<reference evidence="10 11" key="1">
    <citation type="submission" date="2014-03" db="EMBL/GenBank/DDBJ databases">
        <title>Genomics of Bifidobacteria.</title>
        <authorList>
            <person name="Ventura M."/>
            <person name="Milani C."/>
            <person name="Lugli G.A."/>
        </authorList>
    </citation>
    <scope>NUCLEOTIDE SEQUENCE [LARGE SCALE GENOMIC DNA]</scope>
    <source>
        <strain evidence="10 11">LMG 11597</strain>
    </source>
</reference>
<evidence type="ECO:0000256" key="2">
    <source>
        <dbReference type="ARBA" id="ARBA00022448"/>
    </source>
</evidence>
<dbReference type="GO" id="GO:0005886">
    <property type="term" value="C:plasma membrane"/>
    <property type="evidence" value="ECO:0007669"/>
    <property type="project" value="UniProtKB-SubCell"/>
</dbReference>
<comment type="similarity">
    <text evidence="7">Belongs to the binding-protein-dependent transport system permease family.</text>
</comment>